<dbReference type="Pfam" id="PF00472">
    <property type="entry name" value="RF-1"/>
    <property type="match status" value="1"/>
</dbReference>
<dbReference type="EMBL" id="JAFNEN010000016">
    <property type="protein sequence ID" value="KAG8200365.1"/>
    <property type="molecule type" value="Genomic_DNA"/>
</dbReference>
<dbReference type="GO" id="GO:0070126">
    <property type="term" value="P:mitochondrial translational termination"/>
    <property type="evidence" value="ECO:0007669"/>
    <property type="project" value="TreeGrafter"/>
</dbReference>
<protein>
    <recommendedName>
        <fullName evidence="3">Large ribosomal subunit protein mL62</fullName>
        <ecNumber evidence="1">3.1.1.29</ecNumber>
    </recommendedName>
    <alternativeName>
        <fullName evidence="4">Peptidyl-tRNA hydrolase ICT1, mitochondrial</fullName>
    </alternativeName>
</protein>
<sequence>MLLQKIISSRLFSSNSLNSIRGFKSVYSLDRIYPQSSLDLSKSKEIKTSDDKFSGFVPIDQLQITYSRSSGPGGQHVNKVNTKVEVRFHLATAKWIPQLTKEKLFKLHHNNITKDGFMILKSDKTRMQTLNLADCMDKLRCYIREAEKPPPEVLPETLALMKKRQEKAAATRLREKRIQSNYRRMKNEGLDNLQI</sequence>
<evidence type="ECO:0000256" key="1">
    <source>
        <dbReference type="ARBA" id="ARBA00013260"/>
    </source>
</evidence>
<evidence type="ECO:0000256" key="3">
    <source>
        <dbReference type="ARBA" id="ARBA00039441"/>
    </source>
</evidence>
<evidence type="ECO:0000313" key="7">
    <source>
        <dbReference type="Proteomes" id="UP000827092"/>
    </source>
</evidence>
<gene>
    <name evidence="6" type="ORF">JTE90_028546</name>
</gene>
<comment type="similarity">
    <text evidence="2">Belongs to the prokaryotic/mitochondrial release factor family. Mitochondrion-specific ribosomal protein mL62 subfamily.</text>
</comment>
<dbReference type="FunFam" id="3.30.160.20:FF:000046">
    <property type="entry name" value="Peptidyl-tRNA hydrolase ICT1"/>
    <property type="match status" value="1"/>
</dbReference>
<dbReference type="GO" id="GO:0005762">
    <property type="term" value="C:mitochondrial large ribosomal subunit"/>
    <property type="evidence" value="ECO:0007669"/>
    <property type="project" value="TreeGrafter"/>
</dbReference>
<dbReference type="PANTHER" id="PTHR11075:SF54">
    <property type="entry name" value="LARGE RIBOSOMAL SUBUNIT PROTEIN ML62"/>
    <property type="match status" value="1"/>
</dbReference>
<name>A0AAV6VUY5_9ARAC</name>
<evidence type="ECO:0000259" key="5">
    <source>
        <dbReference type="PROSITE" id="PS00745"/>
    </source>
</evidence>
<dbReference type="Gene3D" id="3.30.160.20">
    <property type="match status" value="1"/>
</dbReference>
<dbReference type="GO" id="GO:0016150">
    <property type="term" value="F:translation release factor activity, codon nonspecific"/>
    <property type="evidence" value="ECO:0007669"/>
    <property type="project" value="TreeGrafter"/>
</dbReference>
<keyword evidence="7" id="KW-1185">Reference proteome</keyword>
<dbReference type="GO" id="GO:0004045">
    <property type="term" value="F:peptidyl-tRNA hydrolase activity"/>
    <property type="evidence" value="ECO:0007669"/>
    <property type="project" value="UniProtKB-EC"/>
</dbReference>
<feature type="domain" description="Prokaryotic-type class I peptide chain release factors" evidence="5">
    <location>
        <begin position="68"/>
        <end position="84"/>
    </location>
</feature>
<dbReference type="SUPFAM" id="SSF110916">
    <property type="entry name" value="Peptidyl-tRNA hydrolase domain-like"/>
    <property type="match status" value="1"/>
</dbReference>
<evidence type="ECO:0000256" key="4">
    <source>
        <dbReference type="ARBA" id="ARBA00041531"/>
    </source>
</evidence>
<dbReference type="Proteomes" id="UP000827092">
    <property type="component" value="Unassembled WGS sequence"/>
</dbReference>
<dbReference type="PROSITE" id="PS00745">
    <property type="entry name" value="RF_PROK_I"/>
    <property type="match status" value="1"/>
</dbReference>
<comment type="caution">
    <text evidence="6">The sequence shown here is derived from an EMBL/GenBank/DDBJ whole genome shotgun (WGS) entry which is preliminary data.</text>
</comment>
<dbReference type="PANTHER" id="PTHR11075">
    <property type="entry name" value="PEPTIDE CHAIN RELEASE FACTOR"/>
    <property type="match status" value="1"/>
</dbReference>
<proteinExistence type="inferred from homology"/>
<reference evidence="6 7" key="1">
    <citation type="journal article" date="2022" name="Nat. Ecol. Evol.">
        <title>A masculinizing supergene underlies an exaggerated male reproductive morph in a spider.</title>
        <authorList>
            <person name="Hendrickx F."/>
            <person name="De Corte Z."/>
            <person name="Sonet G."/>
            <person name="Van Belleghem S.M."/>
            <person name="Kostlbacher S."/>
            <person name="Vangestel C."/>
        </authorList>
    </citation>
    <scope>NUCLEOTIDE SEQUENCE [LARGE SCALE GENOMIC DNA]</scope>
    <source>
        <strain evidence="6">W744_W776</strain>
    </source>
</reference>
<dbReference type="EC" id="3.1.1.29" evidence="1"/>
<evidence type="ECO:0000313" key="6">
    <source>
        <dbReference type="EMBL" id="KAG8200365.1"/>
    </source>
</evidence>
<dbReference type="InterPro" id="IPR000352">
    <property type="entry name" value="Pep_chain_release_fac_I"/>
</dbReference>
<accession>A0AAV6VUY5</accession>
<evidence type="ECO:0000256" key="2">
    <source>
        <dbReference type="ARBA" id="ARBA00038225"/>
    </source>
</evidence>
<dbReference type="InterPro" id="IPR052104">
    <property type="entry name" value="Mito_Release_Factor_mL62"/>
</dbReference>
<dbReference type="AlphaFoldDB" id="A0AAV6VUY5"/>
<organism evidence="6 7">
    <name type="scientific">Oedothorax gibbosus</name>
    <dbReference type="NCBI Taxonomy" id="931172"/>
    <lineage>
        <taxon>Eukaryota</taxon>
        <taxon>Metazoa</taxon>
        <taxon>Ecdysozoa</taxon>
        <taxon>Arthropoda</taxon>
        <taxon>Chelicerata</taxon>
        <taxon>Arachnida</taxon>
        <taxon>Araneae</taxon>
        <taxon>Araneomorphae</taxon>
        <taxon>Entelegynae</taxon>
        <taxon>Araneoidea</taxon>
        <taxon>Linyphiidae</taxon>
        <taxon>Erigoninae</taxon>
        <taxon>Oedothorax</taxon>
    </lineage>
</organism>